<reference evidence="2 3" key="1">
    <citation type="journal article" date="2023" name="Mol. Biol. Evol.">
        <title>Genomics of Secondarily Temperate Adaptation in the Only Non-Antarctic Icefish.</title>
        <authorList>
            <person name="Rivera-Colon A.G."/>
            <person name="Rayamajhi N."/>
            <person name="Minhas B.F."/>
            <person name="Madrigal G."/>
            <person name="Bilyk K.T."/>
            <person name="Yoon V."/>
            <person name="Hune M."/>
            <person name="Gregory S."/>
            <person name="Cheng C.H.C."/>
            <person name="Catchen J.M."/>
        </authorList>
    </citation>
    <scope>NUCLEOTIDE SEQUENCE [LARGE SCALE GENOMIC DNA]</scope>
    <source>
        <strain evidence="2">JC2023a</strain>
    </source>
</reference>
<sequence length="111" mass="11531">MPPPPGVCPGCQAQARHARTHAGAQAGRKRQSSWKSAVRSEPTRRSCQAEQLWPASASASLSSLYPTDLRGKDATIRGPLVHPGRAGGETPCGGSGRFVAATPTQPTACDL</sequence>
<comment type="caution">
    <text evidence="2">The sequence shown here is derived from an EMBL/GenBank/DDBJ whole genome shotgun (WGS) entry which is preliminary data.</text>
</comment>
<feature type="region of interest" description="Disordered" evidence="1">
    <location>
        <begin position="1"/>
        <end position="51"/>
    </location>
</feature>
<evidence type="ECO:0000313" key="3">
    <source>
        <dbReference type="Proteomes" id="UP001335648"/>
    </source>
</evidence>
<feature type="region of interest" description="Disordered" evidence="1">
    <location>
        <begin position="75"/>
        <end position="111"/>
    </location>
</feature>
<keyword evidence="3" id="KW-1185">Reference proteome</keyword>
<name>A0AAN8BFY0_9TELE</name>
<proteinExistence type="predicted"/>
<protein>
    <submittedName>
        <fullName evidence="2">Uncharacterized protein</fullName>
    </submittedName>
</protein>
<dbReference type="EMBL" id="JAULUE010002060">
    <property type="protein sequence ID" value="KAK5884473.1"/>
    <property type="molecule type" value="Genomic_DNA"/>
</dbReference>
<evidence type="ECO:0000256" key="1">
    <source>
        <dbReference type="SAM" id="MobiDB-lite"/>
    </source>
</evidence>
<accession>A0AAN8BFY0</accession>
<organism evidence="2 3">
    <name type="scientific">Champsocephalus esox</name>
    <name type="common">pike icefish</name>
    <dbReference type="NCBI Taxonomy" id="159716"/>
    <lineage>
        <taxon>Eukaryota</taxon>
        <taxon>Metazoa</taxon>
        <taxon>Chordata</taxon>
        <taxon>Craniata</taxon>
        <taxon>Vertebrata</taxon>
        <taxon>Euteleostomi</taxon>
        <taxon>Actinopterygii</taxon>
        <taxon>Neopterygii</taxon>
        <taxon>Teleostei</taxon>
        <taxon>Neoteleostei</taxon>
        <taxon>Acanthomorphata</taxon>
        <taxon>Eupercaria</taxon>
        <taxon>Perciformes</taxon>
        <taxon>Notothenioidei</taxon>
        <taxon>Channichthyidae</taxon>
        <taxon>Champsocephalus</taxon>
    </lineage>
</organism>
<feature type="compositionally biased region" description="Gly residues" evidence="1">
    <location>
        <begin position="85"/>
        <end position="96"/>
    </location>
</feature>
<dbReference type="Proteomes" id="UP001335648">
    <property type="component" value="Unassembled WGS sequence"/>
</dbReference>
<evidence type="ECO:0000313" key="2">
    <source>
        <dbReference type="EMBL" id="KAK5884473.1"/>
    </source>
</evidence>
<gene>
    <name evidence="2" type="ORF">CesoFtcFv8_018289</name>
</gene>
<feature type="compositionally biased region" description="Polar residues" evidence="1">
    <location>
        <begin position="102"/>
        <end position="111"/>
    </location>
</feature>
<dbReference type="AlphaFoldDB" id="A0AAN8BFY0"/>